<sequence>MILNDKHIFLGVTGGIAAYKCVELLRLFKKAGADVVVGMTRAATQFVGPATFEVLSENPVLLDLWDGSGSGISHIEVASKSDLAVIAPATANCIGKLAHGIADDALTTTILAMTCPVMVCPSMNTDMYQNIRVQKNLDLLDESGIHILDPDSGALACKVVGAGRLPEPWFIFDRACALFYKNDLGGKTVLVSAGPTVEPIDPVRFISNHSSGKMGYALAGAAEKRGARVILVSGPVSLDAPVGVTCVAVGSCDQMYDAMFDHLDQADIIIKVAAVGDFKPVSTQPHKIKKGGAQGRMTFELTQNKDILKAIGLKKRENQYLVGFAAETRDIETYAVGKMEKKQLDMIVANIVGKSDSGFKADTNKVKLFTRDGGVTDLPLMSKEKVAHAILDAVVQAVC</sequence>
<dbReference type="GO" id="GO:0015937">
    <property type="term" value="P:coenzyme A biosynthetic process"/>
    <property type="evidence" value="ECO:0007669"/>
    <property type="project" value="UniProtKB-UniRule"/>
</dbReference>
<dbReference type="GO" id="GO:0004633">
    <property type="term" value="F:phosphopantothenoylcysteine decarboxylase activity"/>
    <property type="evidence" value="ECO:0007669"/>
    <property type="project" value="UniProtKB-UniRule"/>
</dbReference>
<evidence type="ECO:0000313" key="8">
    <source>
        <dbReference type="Proteomes" id="UP000231203"/>
    </source>
</evidence>
<reference evidence="7 8" key="1">
    <citation type="submission" date="2017-10" db="EMBL/GenBank/DDBJ databases">
        <title>Novel microbial diversity and functional potential in the marine mammal oral microbiome.</title>
        <authorList>
            <person name="Dudek N.K."/>
            <person name="Sun C.L."/>
            <person name="Burstein D."/>
            <person name="Kantor R.S."/>
            <person name="Aliaga Goltsman D.S."/>
            <person name="Bik E.M."/>
            <person name="Thomas B.C."/>
            <person name="Banfield J.F."/>
            <person name="Relman D.A."/>
        </authorList>
    </citation>
    <scope>NUCLEOTIDE SEQUENCE [LARGE SCALE GENOMIC DNA]</scope>
    <source>
        <strain evidence="7">DOLJORAL78_47_202</strain>
    </source>
</reference>
<keyword evidence="3" id="KW-0511">Multifunctional enzyme</keyword>
<dbReference type="InterPro" id="IPR005252">
    <property type="entry name" value="CoaBC"/>
</dbReference>
<feature type="binding site" evidence="3">
    <location>
        <position position="342"/>
    </location>
    <ligand>
        <name>CTP</name>
        <dbReference type="ChEBI" id="CHEBI:37563"/>
    </ligand>
</feature>
<dbReference type="Proteomes" id="UP000231203">
    <property type="component" value="Unassembled WGS sequence"/>
</dbReference>
<dbReference type="Pfam" id="PF04127">
    <property type="entry name" value="DFP"/>
    <property type="match status" value="1"/>
</dbReference>
<feature type="binding site" evidence="3">
    <location>
        <position position="324"/>
    </location>
    <ligand>
        <name>CTP</name>
        <dbReference type="ChEBI" id="CHEBI:37563"/>
    </ligand>
</feature>
<comment type="catalytic activity">
    <reaction evidence="3 4">
        <text>(R)-4'-phosphopantothenate + L-cysteine + CTP = N-[(R)-4-phosphopantothenoyl]-L-cysteine + CMP + diphosphate + H(+)</text>
        <dbReference type="Rhea" id="RHEA:19397"/>
        <dbReference type="ChEBI" id="CHEBI:10986"/>
        <dbReference type="ChEBI" id="CHEBI:15378"/>
        <dbReference type="ChEBI" id="CHEBI:33019"/>
        <dbReference type="ChEBI" id="CHEBI:35235"/>
        <dbReference type="ChEBI" id="CHEBI:37563"/>
        <dbReference type="ChEBI" id="CHEBI:59458"/>
        <dbReference type="ChEBI" id="CHEBI:60377"/>
        <dbReference type="EC" id="6.3.2.5"/>
    </reaction>
</comment>
<dbReference type="InterPro" id="IPR007085">
    <property type="entry name" value="DNA/pantothenate-metab_flavo_C"/>
</dbReference>
<dbReference type="AlphaFoldDB" id="A0A2G6MS63"/>
<comment type="cofactor">
    <cofactor evidence="3">
        <name>Mg(2+)</name>
        <dbReference type="ChEBI" id="CHEBI:18420"/>
    </cofactor>
</comment>
<accession>A0A2G6MS63</accession>
<comment type="function">
    <text evidence="3">Catalyzes two sequential steps in the biosynthesis of coenzyme A. In the first step cysteine is conjugated to 4'-phosphopantothenate to form 4-phosphopantothenoylcysteine. In the second step the latter compound is decarboxylated to form 4'-phosphopantotheine.</text>
</comment>
<keyword evidence="3 4" id="KW-0288">FMN</keyword>
<evidence type="ECO:0000256" key="3">
    <source>
        <dbReference type="HAMAP-Rule" id="MF_02225"/>
    </source>
</evidence>
<evidence type="ECO:0000259" key="6">
    <source>
        <dbReference type="Pfam" id="PF04127"/>
    </source>
</evidence>
<dbReference type="GO" id="GO:0015941">
    <property type="term" value="P:pantothenate catabolic process"/>
    <property type="evidence" value="ECO:0007669"/>
    <property type="project" value="InterPro"/>
</dbReference>
<dbReference type="InterPro" id="IPR003382">
    <property type="entry name" value="Flavoprotein"/>
</dbReference>
<feature type="active site" description="Proton donor" evidence="3">
    <location>
        <position position="157"/>
    </location>
</feature>
<feature type="binding site" evidence="3">
    <location>
        <position position="277"/>
    </location>
    <ligand>
        <name>CTP</name>
        <dbReference type="ChEBI" id="CHEBI:37563"/>
    </ligand>
</feature>
<evidence type="ECO:0000256" key="4">
    <source>
        <dbReference type="RuleBase" id="RU364078"/>
    </source>
</evidence>
<comment type="similarity">
    <text evidence="3 4">In the N-terminal section; belongs to the HFCD (homo-oligomeric flavin containing Cys decarboxylase) superfamily.</text>
</comment>
<evidence type="ECO:0000313" key="7">
    <source>
        <dbReference type="EMBL" id="PIE62831.1"/>
    </source>
</evidence>
<comment type="function">
    <text evidence="4">Catalyzes two steps in the biosynthesis of coenzyme A. In the first step cysteine is conjugated to 4'-phosphopantothenate to form 4-phosphopantothenoylcysteine, in the latter compound is decarboxylated to form 4'-phosphopantotheine.</text>
</comment>
<evidence type="ECO:0000256" key="2">
    <source>
        <dbReference type="ARBA" id="ARBA00023239"/>
    </source>
</evidence>
<keyword evidence="3 4" id="KW-0285">Flavoprotein</keyword>
<comment type="caution">
    <text evidence="7">The sequence shown here is derived from an EMBL/GenBank/DDBJ whole genome shotgun (WGS) entry which is preliminary data.</text>
</comment>
<keyword evidence="3" id="KW-0479">Metal-binding</keyword>
<dbReference type="HAMAP" id="MF_02225">
    <property type="entry name" value="CoaBC"/>
    <property type="match status" value="1"/>
</dbReference>
<dbReference type="SUPFAM" id="SSF52507">
    <property type="entry name" value="Homo-oligomeric flavin-containing Cys decarboxylases, HFCD"/>
    <property type="match status" value="1"/>
</dbReference>
<evidence type="ECO:0000259" key="5">
    <source>
        <dbReference type="Pfam" id="PF02441"/>
    </source>
</evidence>
<keyword evidence="2 3" id="KW-0456">Lyase</keyword>
<dbReference type="GO" id="GO:0046872">
    <property type="term" value="F:metal ion binding"/>
    <property type="evidence" value="ECO:0007669"/>
    <property type="project" value="UniProtKB-KW"/>
</dbReference>
<feature type="binding site" evidence="3">
    <location>
        <position position="338"/>
    </location>
    <ligand>
        <name>CTP</name>
        <dbReference type="ChEBI" id="CHEBI:37563"/>
    </ligand>
</feature>
<keyword evidence="1 3" id="KW-0210">Decarboxylase</keyword>
<keyword evidence="3" id="KW-0460">Magnesium</keyword>
<organism evidence="7 8">
    <name type="scientific">Desulfobacter postgatei</name>
    <dbReference type="NCBI Taxonomy" id="2293"/>
    <lineage>
        <taxon>Bacteria</taxon>
        <taxon>Pseudomonadati</taxon>
        <taxon>Thermodesulfobacteriota</taxon>
        <taxon>Desulfobacteria</taxon>
        <taxon>Desulfobacterales</taxon>
        <taxon>Desulfobacteraceae</taxon>
        <taxon>Desulfobacter</taxon>
    </lineage>
</organism>
<dbReference type="NCBIfam" id="TIGR00521">
    <property type="entry name" value="coaBC_dfp"/>
    <property type="match status" value="1"/>
</dbReference>
<dbReference type="GO" id="GO:0004632">
    <property type="term" value="F:phosphopantothenate--cysteine ligase activity"/>
    <property type="evidence" value="ECO:0007669"/>
    <property type="project" value="UniProtKB-UniRule"/>
</dbReference>
<comment type="pathway">
    <text evidence="3 4">Cofactor biosynthesis; coenzyme A biosynthesis; CoA from (R)-pantothenate: step 3/5.</text>
</comment>
<dbReference type="Gene3D" id="3.40.50.1950">
    <property type="entry name" value="Flavin prenyltransferase-like"/>
    <property type="match status" value="1"/>
</dbReference>
<dbReference type="EC" id="4.1.1.36" evidence="3"/>
<dbReference type="InterPro" id="IPR036551">
    <property type="entry name" value="Flavin_trans-like"/>
</dbReference>
<dbReference type="Pfam" id="PF02441">
    <property type="entry name" value="Flavoprotein"/>
    <property type="match status" value="1"/>
</dbReference>
<dbReference type="PANTHER" id="PTHR14359:SF6">
    <property type="entry name" value="PHOSPHOPANTOTHENOYLCYSTEINE DECARBOXYLASE"/>
    <property type="match status" value="1"/>
</dbReference>
<name>A0A2G6MS63_9BACT</name>
<gene>
    <name evidence="3 7" type="primary">coaBC</name>
    <name evidence="7" type="ORF">CSA25_03305</name>
</gene>
<proteinExistence type="inferred from homology"/>
<comment type="catalytic activity">
    <reaction evidence="3 4">
        <text>N-[(R)-4-phosphopantothenoyl]-L-cysteine + H(+) = (R)-4'-phosphopantetheine + CO2</text>
        <dbReference type="Rhea" id="RHEA:16793"/>
        <dbReference type="ChEBI" id="CHEBI:15378"/>
        <dbReference type="ChEBI" id="CHEBI:16526"/>
        <dbReference type="ChEBI" id="CHEBI:59458"/>
        <dbReference type="ChEBI" id="CHEBI:61723"/>
        <dbReference type="EC" id="4.1.1.36"/>
    </reaction>
</comment>
<dbReference type="UniPathway" id="UPA00241">
    <property type="reaction ID" value="UER00353"/>
</dbReference>
<feature type="domain" description="DNA/pantothenate metabolism flavoprotein C-terminal" evidence="6">
    <location>
        <begin position="185"/>
        <end position="396"/>
    </location>
</feature>
<dbReference type="PANTHER" id="PTHR14359">
    <property type="entry name" value="HOMO-OLIGOMERIC FLAVIN CONTAINING CYS DECARBOXYLASE FAMILY"/>
    <property type="match status" value="1"/>
</dbReference>
<dbReference type="EMBL" id="PDTI01000028">
    <property type="protein sequence ID" value="PIE62831.1"/>
    <property type="molecule type" value="Genomic_DNA"/>
</dbReference>
<feature type="binding site" evidence="3">
    <location>
        <position position="287"/>
    </location>
    <ligand>
        <name>CTP</name>
        <dbReference type="ChEBI" id="CHEBI:37563"/>
    </ligand>
</feature>
<dbReference type="SUPFAM" id="SSF102645">
    <property type="entry name" value="CoaB-like"/>
    <property type="match status" value="1"/>
</dbReference>
<dbReference type="InterPro" id="IPR035929">
    <property type="entry name" value="CoaB-like_sf"/>
</dbReference>
<comment type="similarity">
    <text evidence="3 4">In the C-terminal section; belongs to the PPC synthetase family.</text>
</comment>
<evidence type="ECO:0000256" key="1">
    <source>
        <dbReference type="ARBA" id="ARBA00022793"/>
    </source>
</evidence>
<keyword evidence="3 4" id="KW-0436">Ligase</keyword>
<comment type="cofactor">
    <cofactor evidence="3">
        <name>FMN</name>
        <dbReference type="ChEBI" id="CHEBI:58210"/>
    </cofactor>
    <text evidence="3">Binds 1 FMN per subunit.</text>
</comment>
<protein>
    <recommendedName>
        <fullName evidence="3">Coenzyme A biosynthesis bifunctional protein CoaBC</fullName>
    </recommendedName>
    <alternativeName>
        <fullName evidence="3">DNA/pantothenate metabolism flavoprotein</fullName>
    </alternativeName>
    <alternativeName>
        <fullName evidence="3">Phosphopantothenoylcysteine synthetase/decarboxylase</fullName>
        <shortName evidence="3">PPCS-PPCDC</shortName>
    </alternativeName>
    <domain>
        <recommendedName>
            <fullName evidence="3">Phosphopantothenoylcysteine decarboxylase</fullName>
            <shortName evidence="3">PPC decarboxylase</shortName>
            <shortName evidence="3">PPC-DC</shortName>
            <ecNumber evidence="3">4.1.1.36</ecNumber>
        </recommendedName>
        <alternativeName>
            <fullName evidence="3">CoaC</fullName>
        </alternativeName>
    </domain>
    <domain>
        <recommendedName>
            <fullName evidence="3">Phosphopantothenate--cysteine ligase</fullName>
            <ecNumber evidence="3">6.3.2.5</ecNumber>
        </recommendedName>
        <alternativeName>
            <fullName evidence="3">CoaB</fullName>
        </alternativeName>
        <alternativeName>
            <fullName evidence="3">Phosphopantothenoylcysteine synthetase</fullName>
            <shortName evidence="3">PPC synthetase</shortName>
            <shortName evidence="3">PPC-S</shortName>
        </alternativeName>
    </domain>
</protein>
<dbReference type="GO" id="GO:0010181">
    <property type="term" value="F:FMN binding"/>
    <property type="evidence" value="ECO:0007669"/>
    <property type="project" value="UniProtKB-UniRule"/>
</dbReference>
<comment type="pathway">
    <text evidence="3 4">Cofactor biosynthesis; coenzyme A biosynthesis; CoA from (R)-pantothenate: step 2/5.</text>
</comment>
<dbReference type="Gene3D" id="3.40.50.10300">
    <property type="entry name" value="CoaB-like"/>
    <property type="match status" value="1"/>
</dbReference>
<comment type="caution">
    <text evidence="3">Lacks conserved residue(s) required for the propagation of feature annotation.</text>
</comment>
<feature type="domain" description="Flavoprotein" evidence="5">
    <location>
        <begin position="6"/>
        <end position="153"/>
    </location>
</feature>
<feature type="region of interest" description="Phosphopantothenate--cysteine ligase" evidence="3">
    <location>
        <begin position="189"/>
        <end position="399"/>
    </location>
</feature>
<dbReference type="GO" id="GO:0071513">
    <property type="term" value="C:phosphopantothenoylcysteine decarboxylase complex"/>
    <property type="evidence" value="ECO:0007669"/>
    <property type="project" value="TreeGrafter"/>
</dbReference>
<dbReference type="EC" id="6.3.2.5" evidence="3"/>
<feature type="region of interest" description="Phosphopantothenoylcysteine decarboxylase" evidence="3">
    <location>
        <begin position="1"/>
        <end position="188"/>
    </location>
</feature>